<feature type="region of interest" description="Disordered" evidence="1">
    <location>
        <begin position="275"/>
        <end position="294"/>
    </location>
</feature>
<dbReference type="AlphaFoldDB" id="A0A9P3LH47"/>
<gene>
    <name evidence="2" type="ORF">PsYK624_107280</name>
</gene>
<dbReference type="OrthoDB" id="77828at2759"/>
<comment type="caution">
    <text evidence="2">The sequence shown here is derived from an EMBL/GenBank/DDBJ whole genome shotgun (WGS) entry which is preliminary data.</text>
</comment>
<reference evidence="2 3" key="1">
    <citation type="submission" date="2021-08" db="EMBL/GenBank/DDBJ databases">
        <title>Draft Genome Sequence of Phanerochaete sordida strain YK-624.</title>
        <authorList>
            <person name="Mori T."/>
            <person name="Dohra H."/>
            <person name="Suzuki T."/>
            <person name="Kawagishi H."/>
            <person name="Hirai H."/>
        </authorList>
    </citation>
    <scope>NUCLEOTIDE SEQUENCE [LARGE SCALE GENOMIC DNA]</scope>
    <source>
        <strain evidence="2 3">YK-624</strain>
    </source>
</reference>
<evidence type="ECO:0000313" key="2">
    <source>
        <dbReference type="EMBL" id="GJE94558.1"/>
    </source>
</evidence>
<feature type="compositionally biased region" description="Low complexity" evidence="1">
    <location>
        <begin position="138"/>
        <end position="149"/>
    </location>
</feature>
<evidence type="ECO:0000256" key="1">
    <source>
        <dbReference type="SAM" id="MobiDB-lite"/>
    </source>
</evidence>
<evidence type="ECO:0000313" key="3">
    <source>
        <dbReference type="Proteomes" id="UP000703269"/>
    </source>
</evidence>
<proteinExistence type="predicted"/>
<feature type="compositionally biased region" description="Polar residues" evidence="1">
    <location>
        <begin position="14"/>
        <end position="24"/>
    </location>
</feature>
<sequence length="337" mass="36950">MDNAPQEKPPRRQASPTPHSQNTTSEDEDEDEFARLRAWLASGPETPTKQARPAPTSPGGPSEPTPRPSKPQPDPDQTPRAVVPPADLQGYTLSHLRRVPELALLARRVVGAEARRRARDERKRAQAVGSPAKSYHTSAASVRPSVASAKPGEPPGAKAKRLFRYAVRQLYDEGAIVLWDGPVRALPPAPIPAPAFGAAQPAHDSQKENRLWRVKDAGTQASSVSQAGHDREEDEGELSDPPEDEDAYVPLTNEYLSRIVEKAIAEIMAKPVSRREGGFKKAGPPPGPTPAEITNHLHRRDERWARVGDWAVKDALEWGKEQGRVWCIGDNRWEVCG</sequence>
<name>A0A9P3LH47_9APHY</name>
<organism evidence="2 3">
    <name type="scientific">Phanerochaete sordida</name>
    <dbReference type="NCBI Taxonomy" id="48140"/>
    <lineage>
        <taxon>Eukaryota</taxon>
        <taxon>Fungi</taxon>
        <taxon>Dikarya</taxon>
        <taxon>Basidiomycota</taxon>
        <taxon>Agaricomycotina</taxon>
        <taxon>Agaricomycetes</taxon>
        <taxon>Polyporales</taxon>
        <taxon>Phanerochaetaceae</taxon>
        <taxon>Phanerochaete</taxon>
    </lineage>
</organism>
<accession>A0A9P3LH47</accession>
<protein>
    <submittedName>
        <fullName evidence="2">Uncharacterized protein</fullName>
    </submittedName>
</protein>
<feature type="compositionally biased region" description="Acidic residues" evidence="1">
    <location>
        <begin position="232"/>
        <end position="247"/>
    </location>
</feature>
<feature type="region of interest" description="Disordered" evidence="1">
    <location>
        <begin position="218"/>
        <end position="247"/>
    </location>
</feature>
<dbReference type="EMBL" id="BPQB01000041">
    <property type="protein sequence ID" value="GJE94558.1"/>
    <property type="molecule type" value="Genomic_DNA"/>
</dbReference>
<feature type="region of interest" description="Disordered" evidence="1">
    <location>
        <begin position="112"/>
        <end position="157"/>
    </location>
</feature>
<feature type="compositionally biased region" description="Pro residues" evidence="1">
    <location>
        <begin position="55"/>
        <end position="76"/>
    </location>
</feature>
<feature type="compositionally biased region" description="Basic and acidic residues" evidence="1">
    <location>
        <begin position="113"/>
        <end position="124"/>
    </location>
</feature>
<dbReference type="Proteomes" id="UP000703269">
    <property type="component" value="Unassembled WGS sequence"/>
</dbReference>
<keyword evidence="3" id="KW-1185">Reference proteome</keyword>
<feature type="region of interest" description="Disordered" evidence="1">
    <location>
        <begin position="1"/>
        <end position="89"/>
    </location>
</feature>